<dbReference type="SUPFAM" id="SSF58104">
    <property type="entry name" value="Methyl-accepting chemotaxis protein (MCP) signaling domain"/>
    <property type="match status" value="1"/>
</dbReference>
<dbReference type="OrthoDB" id="2166737at2"/>
<feature type="transmembrane region" description="Helical" evidence="3">
    <location>
        <begin position="135"/>
        <end position="154"/>
    </location>
</feature>
<keyword evidence="3" id="KW-0472">Membrane</keyword>
<keyword evidence="3" id="KW-0812">Transmembrane</keyword>
<comment type="caution">
    <text evidence="5">The sequence shown here is derived from an EMBL/GenBank/DDBJ whole genome shotgun (WGS) entry which is preliminary data.</text>
</comment>
<reference evidence="5 6" key="1">
    <citation type="submission" date="2018-09" db="EMBL/GenBank/DDBJ databases">
        <title>Bacillus saliacetes sp. nov., isolated from Thai shrimp paste (Ka-pi).</title>
        <authorList>
            <person name="Daroonpunt R."/>
            <person name="Tanasupawat S."/>
            <person name="Yiamsombut S."/>
        </authorList>
    </citation>
    <scope>NUCLEOTIDE SEQUENCE [LARGE SCALE GENOMIC DNA]</scope>
    <source>
        <strain evidence="5 6">SKP7-4</strain>
    </source>
</reference>
<feature type="transmembrane region" description="Helical" evidence="3">
    <location>
        <begin position="89"/>
        <end position="106"/>
    </location>
</feature>
<keyword evidence="3" id="KW-1133">Transmembrane helix</keyword>
<keyword evidence="6" id="KW-1185">Reference proteome</keyword>
<name>A0A3A1R3W3_9BACI</name>
<proteinExistence type="predicted"/>
<organism evidence="5 6">
    <name type="scientific">Bacillus salacetis</name>
    <dbReference type="NCBI Taxonomy" id="2315464"/>
    <lineage>
        <taxon>Bacteria</taxon>
        <taxon>Bacillati</taxon>
        <taxon>Bacillota</taxon>
        <taxon>Bacilli</taxon>
        <taxon>Bacillales</taxon>
        <taxon>Bacillaceae</taxon>
        <taxon>Bacillus</taxon>
    </lineage>
</organism>
<keyword evidence="1 2" id="KW-0807">Transducer</keyword>
<dbReference type="GO" id="GO:0007165">
    <property type="term" value="P:signal transduction"/>
    <property type="evidence" value="ECO:0007669"/>
    <property type="project" value="UniProtKB-KW"/>
</dbReference>
<evidence type="ECO:0000259" key="4">
    <source>
        <dbReference type="PROSITE" id="PS50111"/>
    </source>
</evidence>
<dbReference type="CDD" id="cd11386">
    <property type="entry name" value="MCP_signal"/>
    <property type="match status" value="1"/>
</dbReference>
<dbReference type="PANTHER" id="PTHR32089:SF112">
    <property type="entry name" value="LYSOZYME-LIKE PROTEIN-RELATED"/>
    <property type="match status" value="1"/>
</dbReference>
<dbReference type="Proteomes" id="UP000265801">
    <property type="component" value="Unassembled WGS sequence"/>
</dbReference>
<evidence type="ECO:0000256" key="3">
    <source>
        <dbReference type="SAM" id="Phobius"/>
    </source>
</evidence>
<dbReference type="InterPro" id="IPR004089">
    <property type="entry name" value="MCPsignal_dom"/>
</dbReference>
<dbReference type="Gene3D" id="1.10.287.950">
    <property type="entry name" value="Methyl-accepting chemotaxis protein"/>
    <property type="match status" value="1"/>
</dbReference>
<feature type="transmembrane region" description="Helical" evidence="3">
    <location>
        <begin position="37"/>
        <end position="54"/>
    </location>
</feature>
<feature type="transmembrane region" description="Helical" evidence="3">
    <location>
        <begin position="60"/>
        <end position="82"/>
    </location>
</feature>
<evidence type="ECO:0000313" key="6">
    <source>
        <dbReference type="Proteomes" id="UP000265801"/>
    </source>
</evidence>
<evidence type="ECO:0000256" key="2">
    <source>
        <dbReference type="PROSITE-ProRule" id="PRU00284"/>
    </source>
</evidence>
<accession>A0A3A1R3W3</accession>
<feature type="transmembrane region" description="Helical" evidence="3">
    <location>
        <begin position="160"/>
        <end position="181"/>
    </location>
</feature>
<sequence>MLVLFTYYFIVIENYKNSLRRCLMDNKMELLNHRNKLLVKLCWFSIGLSLLINLSSQNGWQILAIIAGVGGFFTLISTIMAWKETGVKYVMYVLIFTLTLITFFMVESNPHILTYLMVFYNLAVISMYQQVKPIILIGVLQIALSILFFVRHGNEMFPDYGVSGLVSLILYIVLVASFLIFQANLNAKLQHTSLQNEKDAVAAKEKAEGMIIQVRNSLDSLRSFSHGLKENITVSGRISTDVTSTFNEMAASIEHQAESVSDINHFVAESNGRVNEVLEGSIAMKTLTESSVEVSREAAEKVDSLHAEMQNLTGIMDQTKNTMNQLDQDTDKISEIVQVINNISEQTNLLALNAAIEAARAGDHGKGFAVVADEVRKLAEDSKGSTEQITAILTKIQANTSSAVHQVASGTTAVTSSQENTTKIKSVLELVNSNGQQVLEQAGKIDQLVQTLQASSSKTTEEVNAVSSVTEQTAAGVEEVLASVEEQNNKTSEIVNNYNTLEESIQSLYGVVRNS</sequence>
<dbReference type="GO" id="GO:0016020">
    <property type="term" value="C:membrane"/>
    <property type="evidence" value="ECO:0007669"/>
    <property type="project" value="InterPro"/>
</dbReference>
<evidence type="ECO:0000313" key="5">
    <source>
        <dbReference type="EMBL" id="RIW37418.1"/>
    </source>
</evidence>
<evidence type="ECO:0000256" key="1">
    <source>
        <dbReference type="ARBA" id="ARBA00023224"/>
    </source>
</evidence>
<gene>
    <name evidence="5" type="ORF">D3H55_05125</name>
</gene>
<dbReference type="PROSITE" id="PS50111">
    <property type="entry name" value="CHEMOTAXIS_TRANSDUC_2"/>
    <property type="match status" value="1"/>
</dbReference>
<dbReference type="EMBL" id="QXIR01000004">
    <property type="protein sequence ID" value="RIW37418.1"/>
    <property type="molecule type" value="Genomic_DNA"/>
</dbReference>
<dbReference type="PANTHER" id="PTHR32089">
    <property type="entry name" value="METHYL-ACCEPTING CHEMOTAXIS PROTEIN MCPB"/>
    <property type="match status" value="1"/>
</dbReference>
<dbReference type="SMART" id="SM00283">
    <property type="entry name" value="MA"/>
    <property type="match status" value="1"/>
</dbReference>
<dbReference type="AlphaFoldDB" id="A0A3A1R3W3"/>
<protein>
    <submittedName>
        <fullName evidence="5">Methyl-accepting chemotaxis protein</fullName>
    </submittedName>
</protein>
<feature type="domain" description="Methyl-accepting transducer" evidence="4">
    <location>
        <begin position="231"/>
        <end position="488"/>
    </location>
</feature>
<dbReference type="Pfam" id="PF00015">
    <property type="entry name" value="MCPsignal"/>
    <property type="match status" value="1"/>
</dbReference>